<dbReference type="CDD" id="cd00037">
    <property type="entry name" value="CLECT"/>
    <property type="match status" value="1"/>
</dbReference>
<dbReference type="SUPFAM" id="SSF56436">
    <property type="entry name" value="C-type lectin-like"/>
    <property type="match status" value="1"/>
</dbReference>
<accession>A0A6S7HP65</accession>
<dbReference type="InterPro" id="IPR016187">
    <property type="entry name" value="CTDL_fold"/>
</dbReference>
<dbReference type="Pfam" id="PF00059">
    <property type="entry name" value="Lectin_C"/>
    <property type="match status" value="1"/>
</dbReference>
<name>A0A6S7HP65_PARCT</name>
<dbReference type="InterPro" id="IPR016186">
    <property type="entry name" value="C-type_lectin-like/link_sf"/>
</dbReference>
<evidence type="ECO:0000256" key="1">
    <source>
        <dbReference type="ARBA" id="ARBA00023157"/>
    </source>
</evidence>
<comment type="caution">
    <text evidence="2">The sequence shown here is derived from an EMBL/GenBank/DDBJ whole genome shotgun (WGS) entry which is preliminary data.</text>
</comment>
<dbReference type="SMART" id="SM00034">
    <property type="entry name" value="CLECT"/>
    <property type="match status" value="1"/>
</dbReference>
<sequence>MLKVIVSLLLTLAINAKEANAKSKVCPSGWMHLVSACYHLSTYKTTWSKARAACQKLEGDLVVPTNSKENNAVSNIVKQRKLGHPWIGLVRHKDKKFYTVQGGKPSYTNWHPAQPDSPNSENCAHFYDSIGRWNDIPCSQQYHFICQKPPIKRK</sequence>
<reference evidence="2" key="1">
    <citation type="submission" date="2020-04" db="EMBL/GenBank/DDBJ databases">
        <authorList>
            <person name="Alioto T."/>
            <person name="Alioto T."/>
            <person name="Gomez Garrido J."/>
        </authorList>
    </citation>
    <scope>NUCLEOTIDE SEQUENCE</scope>
    <source>
        <strain evidence="2">A484AB</strain>
    </source>
</reference>
<dbReference type="InterPro" id="IPR018378">
    <property type="entry name" value="C-type_lectin_CS"/>
</dbReference>
<dbReference type="PROSITE" id="PS50041">
    <property type="entry name" value="C_TYPE_LECTIN_2"/>
    <property type="match status" value="1"/>
</dbReference>
<dbReference type="OrthoDB" id="5971167at2759"/>
<dbReference type="EMBL" id="CACRXK020005337">
    <property type="protein sequence ID" value="CAB4005867.1"/>
    <property type="molecule type" value="Genomic_DNA"/>
</dbReference>
<dbReference type="InterPro" id="IPR001304">
    <property type="entry name" value="C-type_lectin-like"/>
</dbReference>
<dbReference type="Proteomes" id="UP001152795">
    <property type="component" value="Unassembled WGS sequence"/>
</dbReference>
<protein>
    <submittedName>
        <fullName evidence="2">Uncharacterized protein</fullName>
    </submittedName>
</protein>
<dbReference type="PROSITE" id="PS00615">
    <property type="entry name" value="C_TYPE_LECTIN_1"/>
    <property type="match status" value="1"/>
</dbReference>
<dbReference type="InterPro" id="IPR050111">
    <property type="entry name" value="C-type_lectin/snaclec_domain"/>
</dbReference>
<evidence type="ECO:0000313" key="2">
    <source>
        <dbReference type="EMBL" id="CAB4005867.1"/>
    </source>
</evidence>
<keyword evidence="3" id="KW-1185">Reference proteome</keyword>
<gene>
    <name evidence="2" type="ORF">PACLA_8A076670</name>
</gene>
<dbReference type="PANTHER" id="PTHR22803">
    <property type="entry name" value="MANNOSE, PHOSPHOLIPASE, LECTIN RECEPTOR RELATED"/>
    <property type="match status" value="1"/>
</dbReference>
<evidence type="ECO:0000313" key="3">
    <source>
        <dbReference type="Proteomes" id="UP001152795"/>
    </source>
</evidence>
<dbReference type="AlphaFoldDB" id="A0A6S7HP65"/>
<organism evidence="2 3">
    <name type="scientific">Paramuricea clavata</name>
    <name type="common">Red gorgonian</name>
    <name type="synonym">Violescent sea-whip</name>
    <dbReference type="NCBI Taxonomy" id="317549"/>
    <lineage>
        <taxon>Eukaryota</taxon>
        <taxon>Metazoa</taxon>
        <taxon>Cnidaria</taxon>
        <taxon>Anthozoa</taxon>
        <taxon>Octocorallia</taxon>
        <taxon>Malacalcyonacea</taxon>
        <taxon>Plexauridae</taxon>
        <taxon>Paramuricea</taxon>
    </lineage>
</organism>
<proteinExistence type="predicted"/>
<dbReference type="Gene3D" id="3.10.100.10">
    <property type="entry name" value="Mannose-Binding Protein A, subunit A"/>
    <property type="match status" value="1"/>
</dbReference>
<keyword evidence="1" id="KW-1015">Disulfide bond</keyword>